<dbReference type="EMBL" id="KL584703">
    <property type="protein sequence ID" value="KEQ76453.1"/>
    <property type="molecule type" value="Genomic_DNA"/>
</dbReference>
<reference evidence="1 2" key="1">
    <citation type="journal article" date="2014" name="BMC Genomics">
        <title>Genome sequencing of four Aureobasidium pullulans varieties: biotechnological potential, stress tolerance, and description of new species.</title>
        <authorList>
            <person name="Gostin Ar C."/>
            <person name="Ohm R.A."/>
            <person name="Kogej T."/>
            <person name="Sonjak S."/>
            <person name="Turk M."/>
            <person name="Zajc J."/>
            <person name="Zalar P."/>
            <person name="Grube M."/>
            <person name="Sun H."/>
            <person name="Han J."/>
            <person name="Sharma A."/>
            <person name="Chiniquy J."/>
            <person name="Ngan C.Y."/>
            <person name="Lipzen A."/>
            <person name="Barry K."/>
            <person name="Grigoriev I.V."/>
            <person name="Gunde-Cimerman N."/>
        </authorList>
    </citation>
    <scope>NUCLEOTIDE SEQUENCE [LARGE SCALE GENOMIC DNA]</scope>
    <source>
        <strain evidence="1 2">CBS 147.97</strain>
    </source>
</reference>
<dbReference type="HOGENOM" id="CLU_1175205_0_0_1"/>
<evidence type="ECO:0000313" key="1">
    <source>
        <dbReference type="EMBL" id="KEQ76453.1"/>
    </source>
</evidence>
<proteinExistence type="predicted"/>
<organism evidence="1 2">
    <name type="scientific">Aureobasidium namibiae CBS 147.97</name>
    <dbReference type="NCBI Taxonomy" id="1043004"/>
    <lineage>
        <taxon>Eukaryota</taxon>
        <taxon>Fungi</taxon>
        <taxon>Dikarya</taxon>
        <taxon>Ascomycota</taxon>
        <taxon>Pezizomycotina</taxon>
        <taxon>Dothideomycetes</taxon>
        <taxon>Dothideomycetidae</taxon>
        <taxon>Dothideales</taxon>
        <taxon>Saccotheciaceae</taxon>
        <taxon>Aureobasidium</taxon>
    </lineage>
</organism>
<protein>
    <submittedName>
        <fullName evidence="1">Uncharacterized protein</fullName>
    </submittedName>
</protein>
<name>A0A074WTH5_9PEZI</name>
<keyword evidence="2" id="KW-1185">Reference proteome</keyword>
<dbReference type="AlphaFoldDB" id="A0A074WTH5"/>
<gene>
    <name evidence="1" type="ORF">M436DRAFT_60284</name>
</gene>
<dbReference type="RefSeq" id="XP_013430982.1">
    <property type="nucleotide sequence ID" value="XM_013575528.1"/>
</dbReference>
<evidence type="ECO:0000313" key="2">
    <source>
        <dbReference type="Proteomes" id="UP000027730"/>
    </source>
</evidence>
<sequence>MPVDAPVTASHAMTTSSAQTVKSAVDKSKGKATELSIAEYQSIIESLNRSATSVFAVEFSQGLQALPVDGHVLDLIITQETEDAAQDETLDLSSKEQPPLVGVVLRDELLDGEDNCKCSRLASTSAHRSLPASKSDAVVSVPTIADGTPQHGLSGDVSSGSYFAHGGAAAQPLQILEKIYAWPAPANAQEDVTLEQKDTIIKQLRFLKSAKLPPSGKSEQCSITTPEIVWMWMYEH</sequence>
<dbReference type="GeneID" id="25412970"/>
<dbReference type="Proteomes" id="UP000027730">
    <property type="component" value="Unassembled WGS sequence"/>
</dbReference>
<accession>A0A074WTH5</accession>